<reference evidence="3" key="1">
    <citation type="journal article" date="2019" name="Int. J. Syst. Evol. Microbiol.">
        <title>The Global Catalogue of Microorganisms (GCM) 10K type strain sequencing project: providing services to taxonomists for standard genome sequencing and annotation.</title>
        <authorList>
            <consortium name="The Broad Institute Genomics Platform"/>
            <consortium name="The Broad Institute Genome Sequencing Center for Infectious Disease"/>
            <person name="Wu L."/>
            <person name="Ma J."/>
        </authorList>
    </citation>
    <scope>NUCLEOTIDE SEQUENCE [LARGE SCALE GENOMIC DNA]</scope>
    <source>
        <strain evidence="3">KCTC 22671</strain>
    </source>
</reference>
<accession>A0ABW5YLC6</accession>
<dbReference type="Proteomes" id="UP001597534">
    <property type="component" value="Unassembled WGS sequence"/>
</dbReference>
<dbReference type="Gene3D" id="1.25.40.10">
    <property type="entry name" value="Tetratricopeptide repeat domain"/>
    <property type="match status" value="1"/>
</dbReference>
<evidence type="ECO:0000313" key="2">
    <source>
        <dbReference type="EMBL" id="MFD2891892.1"/>
    </source>
</evidence>
<proteinExistence type="predicted"/>
<keyword evidence="1" id="KW-0732">Signal</keyword>
<dbReference type="SUPFAM" id="SSF48452">
    <property type="entry name" value="TPR-like"/>
    <property type="match status" value="1"/>
</dbReference>
<name>A0ABW5YLC6_9FLAO</name>
<evidence type="ECO:0000313" key="3">
    <source>
        <dbReference type="Proteomes" id="UP001597534"/>
    </source>
</evidence>
<keyword evidence="3" id="KW-1185">Reference proteome</keyword>
<organism evidence="2 3">
    <name type="scientific">Flavobacterium chuncheonense</name>
    <dbReference type="NCBI Taxonomy" id="2026653"/>
    <lineage>
        <taxon>Bacteria</taxon>
        <taxon>Pseudomonadati</taxon>
        <taxon>Bacteroidota</taxon>
        <taxon>Flavobacteriia</taxon>
        <taxon>Flavobacteriales</taxon>
        <taxon>Flavobacteriaceae</taxon>
        <taxon>Flavobacterium</taxon>
    </lineage>
</organism>
<dbReference type="RefSeq" id="WP_379811506.1">
    <property type="nucleotide sequence ID" value="NZ_JBHUPC010000013.1"/>
</dbReference>
<dbReference type="InterPro" id="IPR011990">
    <property type="entry name" value="TPR-like_helical_dom_sf"/>
</dbReference>
<dbReference type="EMBL" id="JBHUPC010000013">
    <property type="protein sequence ID" value="MFD2891892.1"/>
    <property type="molecule type" value="Genomic_DNA"/>
</dbReference>
<evidence type="ECO:0000256" key="1">
    <source>
        <dbReference type="SAM" id="SignalP"/>
    </source>
</evidence>
<comment type="caution">
    <text evidence="2">The sequence shown here is derived from an EMBL/GenBank/DDBJ whole genome shotgun (WGS) entry which is preliminary data.</text>
</comment>
<gene>
    <name evidence="2" type="ORF">ACFS5J_07710</name>
</gene>
<feature type="chain" id="PRO_5046794499" evidence="1">
    <location>
        <begin position="22"/>
        <end position="130"/>
    </location>
</feature>
<feature type="signal peptide" evidence="1">
    <location>
        <begin position="1"/>
        <end position="21"/>
    </location>
</feature>
<protein>
    <submittedName>
        <fullName evidence="2">Tol-pal system YbgF family protein</fullName>
    </submittedName>
</protein>
<sequence length="130" mass="15285">MKNFWLTMVFSLVVQLTFASAFDDSLLDKARKCYDNKEYAVAIDYFEQYIKTTTNSDLKNVYIEMANCYFKLKDNKMAVYTVIEAITDFGFSEEDFVYNQVIDPELSKYALSVVYEDLEQKEKQYLATIE</sequence>